<feature type="domain" description="Rab-GAP TBC" evidence="2">
    <location>
        <begin position="33"/>
        <end position="260"/>
    </location>
</feature>
<dbReference type="PANTHER" id="PTHR22957:SF337">
    <property type="entry name" value="TBC1 DOMAIN FAMILY MEMBER 5"/>
    <property type="match status" value="1"/>
</dbReference>
<proteinExistence type="predicted"/>
<name>A0A1G4M6Q9_LACFM</name>
<dbReference type="SUPFAM" id="SSF47923">
    <property type="entry name" value="Ypt/Rab-GAP domain of gyp1p"/>
    <property type="match status" value="2"/>
</dbReference>
<evidence type="ECO:0000256" key="1">
    <source>
        <dbReference type="ARBA" id="ARBA00022468"/>
    </source>
</evidence>
<sequence length="372" mass="44156">MSGKIEHLVKQYRTREELSQRGVWRGELYRPEELRYFERGWCWKTLLLGEEDDLVTNLESVQIGDEPVRERDSREMSGVRRLTPVTAISHPLEVDDDPLKENIPLEDTLDIVRLDVDRLLLDPVFANEATKEEMIKILYNYVLENETSYKQGYHEICGAVYLQMRKEDAEARTVNTFNIFNKLMSRIRPVFYEEEALLKWSRERFDAIFKCTAPKLYELLVKHHGMDNTVWLIRWSRLLFLRELELGYALRIWDHLLTFSYPLADLVACTIVVMLIVISQELHTCEDQGEVISLLLHYPPEKLIDCTDLMKYSASLYELFASRQYEDMYGVGQTLSKIYNRDWYDKIAAVPDQNRLRLEERLKRRVEMRLKK</sequence>
<dbReference type="AlphaFoldDB" id="A0A1G4M6Q9"/>
<dbReference type="EMBL" id="LT598487">
    <property type="protein sequence ID" value="SCV99519.1"/>
    <property type="molecule type" value="Genomic_DNA"/>
</dbReference>
<protein>
    <submittedName>
        <fullName evidence="3">LAFE_0A04940g1_1</fullName>
    </submittedName>
</protein>
<dbReference type="STRING" id="4955.A0A1G4M6Q9"/>
<dbReference type="SMART" id="SM00164">
    <property type="entry name" value="TBC"/>
    <property type="match status" value="1"/>
</dbReference>
<reference evidence="3 4" key="1">
    <citation type="submission" date="2016-03" db="EMBL/GenBank/DDBJ databases">
        <authorList>
            <person name="Devillers H."/>
        </authorList>
    </citation>
    <scope>NUCLEOTIDE SEQUENCE [LARGE SCALE GENOMIC DNA]</scope>
    <source>
        <strain evidence="3">CBS 6772</strain>
    </source>
</reference>
<keyword evidence="1" id="KW-0343">GTPase activation</keyword>
<evidence type="ECO:0000313" key="3">
    <source>
        <dbReference type="EMBL" id="SCV99519.1"/>
    </source>
</evidence>
<dbReference type="GO" id="GO:0005096">
    <property type="term" value="F:GTPase activator activity"/>
    <property type="evidence" value="ECO:0007669"/>
    <property type="project" value="UniProtKB-KW"/>
</dbReference>
<organism evidence="3 4">
    <name type="scientific">Lachancea fermentati</name>
    <name type="common">Zygosaccharomyces fermentati</name>
    <dbReference type="NCBI Taxonomy" id="4955"/>
    <lineage>
        <taxon>Eukaryota</taxon>
        <taxon>Fungi</taxon>
        <taxon>Dikarya</taxon>
        <taxon>Ascomycota</taxon>
        <taxon>Saccharomycotina</taxon>
        <taxon>Saccharomycetes</taxon>
        <taxon>Saccharomycetales</taxon>
        <taxon>Saccharomycetaceae</taxon>
        <taxon>Lachancea</taxon>
    </lineage>
</organism>
<dbReference type="Gene3D" id="1.10.8.270">
    <property type="entry name" value="putative rabgap domain of human tbc1 domain family member 14 like domains"/>
    <property type="match status" value="1"/>
</dbReference>
<evidence type="ECO:0000259" key="2">
    <source>
        <dbReference type="PROSITE" id="PS50086"/>
    </source>
</evidence>
<keyword evidence="4" id="KW-1185">Reference proteome</keyword>
<dbReference type="OMA" id="IWLIRWT"/>
<dbReference type="Pfam" id="PF00566">
    <property type="entry name" value="RabGAP-TBC"/>
    <property type="match status" value="1"/>
</dbReference>
<accession>A0A1G4M6Q9</accession>
<dbReference type="OrthoDB" id="27140at2759"/>
<dbReference type="Proteomes" id="UP000190831">
    <property type="component" value="Chromosome A"/>
</dbReference>
<dbReference type="PANTHER" id="PTHR22957">
    <property type="entry name" value="TBC1 DOMAIN FAMILY MEMBER GTPASE-ACTIVATING PROTEIN"/>
    <property type="match status" value="1"/>
</dbReference>
<dbReference type="PROSITE" id="PS50086">
    <property type="entry name" value="TBC_RABGAP"/>
    <property type="match status" value="1"/>
</dbReference>
<gene>
    <name evidence="3" type="ORF">LAFE_0A04940G</name>
</gene>
<dbReference type="InterPro" id="IPR035969">
    <property type="entry name" value="Rab-GAP_TBC_sf"/>
</dbReference>
<dbReference type="Gene3D" id="1.10.472.80">
    <property type="entry name" value="Ypt/Rab-GAP domain of gyp1p, domain 3"/>
    <property type="match status" value="1"/>
</dbReference>
<dbReference type="InterPro" id="IPR000195">
    <property type="entry name" value="Rab-GAP-TBC_dom"/>
</dbReference>
<evidence type="ECO:0000313" key="4">
    <source>
        <dbReference type="Proteomes" id="UP000190831"/>
    </source>
</evidence>